<gene>
    <name evidence="1" type="ORF">LARSCL_LOCUS17186</name>
</gene>
<keyword evidence="2" id="KW-1185">Reference proteome</keyword>
<feature type="non-terminal residue" evidence="1">
    <location>
        <position position="1"/>
    </location>
</feature>
<sequence length="65" mass="7331">WTSSPSIDSFSIVPNCPFCPPVILRKKETTTHFQHRKPLSRPFFRKPLCSLKNKASSTISSNLLG</sequence>
<protein>
    <submittedName>
        <fullName evidence="1">Uncharacterized protein</fullName>
    </submittedName>
</protein>
<name>A0AAV2B685_9ARAC</name>
<organism evidence="1 2">
    <name type="scientific">Larinioides sclopetarius</name>
    <dbReference type="NCBI Taxonomy" id="280406"/>
    <lineage>
        <taxon>Eukaryota</taxon>
        <taxon>Metazoa</taxon>
        <taxon>Ecdysozoa</taxon>
        <taxon>Arthropoda</taxon>
        <taxon>Chelicerata</taxon>
        <taxon>Arachnida</taxon>
        <taxon>Araneae</taxon>
        <taxon>Araneomorphae</taxon>
        <taxon>Entelegynae</taxon>
        <taxon>Araneoidea</taxon>
        <taxon>Araneidae</taxon>
        <taxon>Larinioides</taxon>
    </lineage>
</organism>
<dbReference type="AlphaFoldDB" id="A0AAV2B685"/>
<reference evidence="1 2" key="1">
    <citation type="submission" date="2024-04" db="EMBL/GenBank/DDBJ databases">
        <authorList>
            <person name="Rising A."/>
            <person name="Reimegard J."/>
            <person name="Sonavane S."/>
            <person name="Akerstrom W."/>
            <person name="Nylinder S."/>
            <person name="Hedman E."/>
            <person name="Kallberg Y."/>
        </authorList>
    </citation>
    <scope>NUCLEOTIDE SEQUENCE [LARGE SCALE GENOMIC DNA]</scope>
</reference>
<dbReference type="EMBL" id="CAXIEN010000288">
    <property type="protein sequence ID" value="CAL1291622.1"/>
    <property type="molecule type" value="Genomic_DNA"/>
</dbReference>
<comment type="caution">
    <text evidence="1">The sequence shown here is derived from an EMBL/GenBank/DDBJ whole genome shotgun (WGS) entry which is preliminary data.</text>
</comment>
<evidence type="ECO:0000313" key="1">
    <source>
        <dbReference type="EMBL" id="CAL1291622.1"/>
    </source>
</evidence>
<evidence type="ECO:0000313" key="2">
    <source>
        <dbReference type="Proteomes" id="UP001497382"/>
    </source>
</evidence>
<accession>A0AAV2B685</accession>
<dbReference type="Proteomes" id="UP001497382">
    <property type="component" value="Unassembled WGS sequence"/>
</dbReference>
<proteinExistence type="predicted"/>